<organism evidence="2 3">
    <name type="scientific">Novosphingobium bradum</name>
    <dbReference type="NCBI Taxonomy" id="1737444"/>
    <lineage>
        <taxon>Bacteria</taxon>
        <taxon>Pseudomonadati</taxon>
        <taxon>Pseudomonadota</taxon>
        <taxon>Alphaproteobacteria</taxon>
        <taxon>Sphingomonadales</taxon>
        <taxon>Sphingomonadaceae</taxon>
        <taxon>Novosphingobium</taxon>
    </lineage>
</organism>
<feature type="region of interest" description="Disordered" evidence="1">
    <location>
        <begin position="1"/>
        <end position="56"/>
    </location>
</feature>
<evidence type="ECO:0000313" key="2">
    <source>
        <dbReference type="EMBL" id="MFC3174367.1"/>
    </source>
</evidence>
<dbReference type="EMBL" id="JBHRTQ010000007">
    <property type="protein sequence ID" value="MFC3174367.1"/>
    <property type="molecule type" value="Genomic_DNA"/>
</dbReference>
<dbReference type="SUPFAM" id="SSF46785">
    <property type="entry name" value="Winged helix' DNA-binding domain"/>
    <property type="match status" value="1"/>
</dbReference>
<name>A0ABV7IR02_9SPHN</name>
<dbReference type="Proteomes" id="UP001595604">
    <property type="component" value="Unassembled WGS sequence"/>
</dbReference>
<keyword evidence="3" id="KW-1185">Reference proteome</keyword>
<protein>
    <submittedName>
        <fullName evidence="2">MarR family transcriptional regulator</fullName>
    </submittedName>
</protein>
<proteinExistence type="predicted"/>
<evidence type="ECO:0000256" key="1">
    <source>
        <dbReference type="SAM" id="MobiDB-lite"/>
    </source>
</evidence>
<reference evidence="3" key="1">
    <citation type="journal article" date="2019" name="Int. J. Syst. Evol. Microbiol.">
        <title>The Global Catalogue of Microorganisms (GCM) 10K type strain sequencing project: providing services to taxonomists for standard genome sequencing and annotation.</title>
        <authorList>
            <consortium name="The Broad Institute Genomics Platform"/>
            <consortium name="The Broad Institute Genome Sequencing Center for Infectious Disease"/>
            <person name="Wu L."/>
            <person name="Ma J."/>
        </authorList>
    </citation>
    <scope>NUCLEOTIDE SEQUENCE [LARGE SCALE GENOMIC DNA]</scope>
    <source>
        <strain evidence="3">KCTC 42984</strain>
    </source>
</reference>
<evidence type="ECO:0000313" key="3">
    <source>
        <dbReference type="Proteomes" id="UP001595604"/>
    </source>
</evidence>
<sequence>MPASAVGAVAPGLGVDGDGRGNDDILGNGHRAGGSLGAGNTDPSRRALPDRRPLDRAPIARNQARRLIAAANELLVLAAEIEQAESGRPADGPLPGFAFAPDDERRWLRDARQTYRRRRSRALFFEDSLFGEPAWDLLLDLFIAAKERKRVPVTSACIGAAVPTTTALRWLTILEERGLVLREADPTDARRIFVRLTAEAYAKMVSYFARAALSDADDQGDTSRARTSAP</sequence>
<accession>A0ABV7IR02</accession>
<dbReference type="RefSeq" id="WP_379509724.1">
    <property type="nucleotide sequence ID" value="NZ_JBHRTQ010000007.1"/>
</dbReference>
<dbReference type="InterPro" id="IPR036388">
    <property type="entry name" value="WH-like_DNA-bd_sf"/>
</dbReference>
<dbReference type="InterPro" id="IPR036390">
    <property type="entry name" value="WH_DNA-bd_sf"/>
</dbReference>
<gene>
    <name evidence="2" type="ORF">ACFOD9_08890</name>
</gene>
<dbReference type="Gene3D" id="1.10.10.10">
    <property type="entry name" value="Winged helix-like DNA-binding domain superfamily/Winged helix DNA-binding domain"/>
    <property type="match status" value="1"/>
</dbReference>
<comment type="caution">
    <text evidence="2">The sequence shown here is derived from an EMBL/GenBank/DDBJ whole genome shotgun (WGS) entry which is preliminary data.</text>
</comment>
<feature type="compositionally biased region" description="Basic and acidic residues" evidence="1">
    <location>
        <begin position="43"/>
        <end position="55"/>
    </location>
</feature>